<reference evidence="1 2" key="1">
    <citation type="journal article" date="2016" name="Nat. Biotechnol.">
        <title>Measurement of bacterial replication rates in microbial communities.</title>
        <authorList>
            <person name="Brown C.T."/>
            <person name="Olm M.R."/>
            <person name="Thomas B.C."/>
            <person name="Banfield J.F."/>
        </authorList>
    </citation>
    <scope>NUCLEOTIDE SEQUENCE [LARGE SCALE GENOMIC DNA]</scope>
    <source>
        <strain evidence="1">45_130</strain>
    </source>
</reference>
<dbReference type="AlphaFoldDB" id="A0A854C5P8"/>
<gene>
    <name evidence="1" type="ORF">BHV76_05450</name>
</gene>
<protein>
    <submittedName>
        <fullName evidence="1">Uncharacterized protein</fullName>
    </submittedName>
</protein>
<evidence type="ECO:0000313" key="2">
    <source>
        <dbReference type="Proteomes" id="UP000186685"/>
    </source>
</evidence>
<sequence>MKHGVLCFPYANRTFLVAELYVSRPENIRFRAGKHRKCIVTLKTIYGRIKDENTVLKKAGNVHSFL</sequence>
<accession>A0A854C5P8</accession>
<evidence type="ECO:0000313" key="1">
    <source>
        <dbReference type="EMBL" id="OKZ10986.1"/>
    </source>
</evidence>
<dbReference type="Proteomes" id="UP000186685">
    <property type="component" value="Unassembled WGS sequence"/>
</dbReference>
<proteinExistence type="predicted"/>
<comment type="caution">
    <text evidence="1">The sequence shown here is derived from an EMBL/GenBank/DDBJ whole genome shotgun (WGS) entry which is preliminary data.</text>
</comment>
<organism evidence="1 2">
    <name type="scientific">Phocaeicola plebeius</name>
    <dbReference type="NCBI Taxonomy" id="310297"/>
    <lineage>
        <taxon>Bacteria</taxon>
        <taxon>Pseudomonadati</taxon>
        <taxon>Bacteroidota</taxon>
        <taxon>Bacteroidia</taxon>
        <taxon>Bacteroidales</taxon>
        <taxon>Bacteroidaceae</taxon>
        <taxon>Phocaeicola</taxon>
    </lineage>
</organism>
<dbReference type="EMBL" id="MNQR01000017">
    <property type="protein sequence ID" value="OKZ10986.1"/>
    <property type="molecule type" value="Genomic_DNA"/>
</dbReference>
<name>A0A854C5P8_9BACT</name>